<organism evidence="1">
    <name type="scientific">Anguilla anguilla</name>
    <name type="common">European freshwater eel</name>
    <name type="synonym">Muraena anguilla</name>
    <dbReference type="NCBI Taxonomy" id="7936"/>
    <lineage>
        <taxon>Eukaryota</taxon>
        <taxon>Metazoa</taxon>
        <taxon>Chordata</taxon>
        <taxon>Craniata</taxon>
        <taxon>Vertebrata</taxon>
        <taxon>Euteleostomi</taxon>
        <taxon>Actinopterygii</taxon>
        <taxon>Neopterygii</taxon>
        <taxon>Teleostei</taxon>
        <taxon>Anguilliformes</taxon>
        <taxon>Anguillidae</taxon>
        <taxon>Anguilla</taxon>
    </lineage>
</organism>
<protein>
    <submittedName>
        <fullName evidence="1">Uncharacterized protein</fullName>
    </submittedName>
</protein>
<reference evidence="1" key="1">
    <citation type="submission" date="2014-11" db="EMBL/GenBank/DDBJ databases">
        <authorList>
            <person name="Amaro Gonzalez C."/>
        </authorList>
    </citation>
    <scope>NUCLEOTIDE SEQUENCE</scope>
</reference>
<evidence type="ECO:0000313" key="1">
    <source>
        <dbReference type="EMBL" id="JAH24468.1"/>
    </source>
</evidence>
<sequence length="39" mass="4610">MHCLVLLCRHQNIEHRFEGFCLTLQQSIFQCTSQSECII</sequence>
<dbReference type="AlphaFoldDB" id="A0A0E9R800"/>
<proteinExistence type="predicted"/>
<reference evidence="1" key="2">
    <citation type="journal article" date="2015" name="Fish Shellfish Immunol.">
        <title>Early steps in the European eel (Anguilla anguilla)-Vibrio vulnificus interaction in the gills: Role of the RtxA13 toxin.</title>
        <authorList>
            <person name="Callol A."/>
            <person name="Pajuelo D."/>
            <person name="Ebbesson L."/>
            <person name="Teles M."/>
            <person name="MacKenzie S."/>
            <person name="Amaro C."/>
        </authorList>
    </citation>
    <scope>NUCLEOTIDE SEQUENCE</scope>
</reference>
<name>A0A0E9R800_ANGAN</name>
<accession>A0A0E9R800</accession>
<dbReference type="EMBL" id="GBXM01084109">
    <property type="protein sequence ID" value="JAH24468.1"/>
    <property type="molecule type" value="Transcribed_RNA"/>
</dbReference>